<name>A0A6J7KAG5_9ZZZZ</name>
<dbReference type="EMBL" id="CAFBNF010000185">
    <property type="protein sequence ID" value="CAB4952826.1"/>
    <property type="molecule type" value="Genomic_DNA"/>
</dbReference>
<sequence length="34" mass="3677">MVHLAHVTALNEQAHHGSGALTHQVVVHRAAQQQ</sequence>
<reference evidence="2" key="1">
    <citation type="submission" date="2020-05" db="EMBL/GenBank/DDBJ databases">
        <authorList>
            <person name="Chiriac C."/>
            <person name="Salcher M."/>
            <person name="Ghai R."/>
            <person name="Kavagutti S V."/>
        </authorList>
    </citation>
    <scope>NUCLEOTIDE SEQUENCE</scope>
</reference>
<accession>A0A6J7KAG5</accession>
<evidence type="ECO:0000313" key="2">
    <source>
        <dbReference type="EMBL" id="CAB4952826.1"/>
    </source>
</evidence>
<evidence type="ECO:0000256" key="1">
    <source>
        <dbReference type="SAM" id="MobiDB-lite"/>
    </source>
</evidence>
<dbReference type="AlphaFoldDB" id="A0A6J7KAG5"/>
<dbReference type="AntiFam" id="ANF00199">
    <property type="entry name" value="Shadow ORF (opposite gltB)"/>
</dbReference>
<proteinExistence type="predicted"/>
<organism evidence="2">
    <name type="scientific">freshwater metagenome</name>
    <dbReference type="NCBI Taxonomy" id="449393"/>
    <lineage>
        <taxon>unclassified sequences</taxon>
        <taxon>metagenomes</taxon>
        <taxon>ecological metagenomes</taxon>
    </lineage>
</organism>
<protein>
    <submittedName>
        <fullName evidence="2">Unannotated protein</fullName>
    </submittedName>
</protein>
<feature type="region of interest" description="Disordered" evidence="1">
    <location>
        <begin position="1"/>
        <end position="21"/>
    </location>
</feature>
<gene>
    <name evidence="2" type="ORF">UFOPK3773_01508</name>
</gene>